<evidence type="ECO:0000259" key="1">
    <source>
        <dbReference type="Pfam" id="PF07883"/>
    </source>
</evidence>
<accession>A0A1Y6FES2</accession>
<dbReference type="SUPFAM" id="SSF51182">
    <property type="entry name" value="RmlC-like cupins"/>
    <property type="match status" value="1"/>
</dbReference>
<gene>
    <name evidence="2" type="ORF">SAMN06297468_2191</name>
</gene>
<dbReference type="PANTHER" id="PTHR36114">
    <property type="entry name" value="16.7 KDA PROTEIN IN WHIE LOCUS"/>
    <property type="match status" value="1"/>
</dbReference>
<dbReference type="RefSeq" id="WP_086438122.1">
    <property type="nucleotide sequence ID" value="NZ_FXWG01000003.1"/>
</dbReference>
<dbReference type="OrthoDB" id="9794183at2"/>
<dbReference type="Proteomes" id="UP000194420">
    <property type="component" value="Unassembled WGS sequence"/>
</dbReference>
<dbReference type="CDD" id="cd02226">
    <property type="entry name" value="cupin_YdbB-like"/>
    <property type="match status" value="1"/>
</dbReference>
<feature type="domain" description="Cupin type-2" evidence="1">
    <location>
        <begin position="43"/>
        <end position="101"/>
    </location>
</feature>
<reference evidence="3" key="1">
    <citation type="submission" date="2017-04" db="EMBL/GenBank/DDBJ databases">
        <authorList>
            <person name="Varghese N."/>
            <person name="Submissions S."/>
        </authorList>
    </citation>
    <scope>NUCLEOTIDE SEQUENCE [LARGE SCALE GENOMIC DNA]</scope>
</reference>
<dbReference type="InterPro" id="IPR011051">
    <property type="entry name" value="RmlC_Cupin_sf"/>
</dbReference>
<protein>
    <submittedName>
        <fullName evidence="2">Cupin domain-containing protein</fullName>
    </submittedName>
</protein>
<dbReference type="EMBL" id="FXWG01000003">
    <property type="protein sequence ID" value="SMQ73414.1"/>
    <property type="molecule type" value="Genomic_DNA"/>
</dbReference>
<evidence type="ECO:0000313" key="3">
    <source>
        <dbReference type="Proteomes" id="UP000194420"/>
    </source>
</evidence>
<sequence>MAGEAPKKISLAEKFALFSDYWAPRLAARYNGNEVRLAKVAGEYHWHHHGETDELFLVIEGELDMEFRDRTEHLATGDLIVVPRGVEHRPCARSGEVKLLVMDADGTPNTGDEATAFKPVEI</sequence>
<organism evidence="2 3">
    <name type="scientific">Altererythrobacter xiamenensis</name>
    <dbReference type="NCBI Taxonomy" id="1316679"/>
    <lineage>
        <taxon>Bacteria</taxon>
        <taxon>Pseudomonadati</taxon>
        <taxon>Pseudomonadota</taxon>
        <taxon>Alphaproteobacteria</taxon>
        <taxon>Sphingomonadales</taxon>
        <taxon>Erythrobacteraceae</taxon>
        <taxon>Altererythrobacter</taxon>
    </lineage>
</organism>
<dbReference type="AlphaFoldDB" id="A0A1Y6FES2"/>
<dbReference type="InterPro" id="IPR014710">
    <property type="entry name" value="RmlC-like_jellyroll"/>
</dbReference>
<evidence type="ECO:0000313" key="2">
    <source>
        <dbReference type="EMBL" id="SMQ73414.1"/>
    </source>
</evidence>
<dbReference type="InterPro" id="IPR013096">
    <property type="entry name" value="Cupin_2"/>
</dbReference>
<proteinExistence type="predicted"/>
<name>A0A1Y6FES2_9SPHN</name>
<dbReference type="PANTHER" id="PTHR36114:SF1">
    <property type="entry name" value="16.7 KDA PROTEIN IN WHIE LOCUS"/>
    <property type="match status" value="1"/>
</dbReference>
<dbReference type="Gene3D" id="2.60.120.10">
    <property type="entry name" value="Jelly Rolls"/>
    <property type="match status" value="1"/>
</dbReference>
<dbReference type="InterPro" id="IPR052044">
    <property type="entry name" value="PKS_Associated_Protein"/>
</dbReference>
<keyword evidence="3" id="KW-1185">Reference proteome</keyword>
<dbReference type="Pfam" id="PF07883">
    <property type="entry name" value="Cupin_2"/>
    <property type="match status" value="1"/>
</dbReference>